<dbReference type="Gene3D" id="2.30.30.560">
    <property type="match status" value="1"/>
</dbReference>
<comment type="caution">
    <text evidence="4">The sequence shown here is derived from an EMBL/GenBank/DDBJ whole genome shotgun (WGS) entry which is preliminary data.</text>
</comment>
<dbReference type="InterPro" id="IPR041139">
    <property type="entry name" value="MVP_rep_dom"/>
</dbReference>
<dbReference type="Gene3D" id="2.30.30.570">
    <property type="match status" value="1"/>
</dbReference>
<feature type="domain" description="Major vault protein repeat" evidence="2">
    <location>
        <begin position="115"/>
        <end position="156"/>
    </location>
</feature>
<feature type="domain" description="Major vault protein repeat" evidence="3">
    <location>
        <begin position="52"/>
        <end position="111"/>
    </location>
</feature>
<evidence type="ECO:0000259" key="3">
    <source>
        <dbReference type="Pfam" id="PF17794"/>
    </source>
</evidence>
<dbReference type="PANTHER" id="PTHR14165">
    <property type="entry name" value="MAJOR VAULT PROTEIN"/>
    <property type="match status" value="1"/>
</dbReference>
<gene>
    <name evidence="4" type="ORF">BYL167_LOCUS68940</name>
</gene>
<evidence type="ECO:0000313" key="5">
    <source>
        <dbReference type="Proteomes" id="UP000681967"/>
    </source>
</evidence>
<dbReference type="InterPro" id="IPR043023">
    <property type="entry name" value="MVP_rep_sf"/>
</dbReference>
<comment type="subcellular location">
    <subcellularLocation>
        <location evidence="1">Cytoplasm</location>
    </subcellularLocation>
</comment>
<dbReference type="Pfam" id="PF17794">
    <property type="entry name" value="Vault_2"/>
    <property type="match status" value="1"/>
</dbReference>
<dbReference type="FunFam" id="2.30.30.570:FF:000002">
    <property type="entry name" value="Major vault protein-alpha"/>
    <property type="match status" value="1"/>
</dbReference>
<dbReference type="GO" id="GO:1990904">
    <property type="term" value="C:ribonucleoprotein complex"/>
    <property type="evidence" value="ECO:0007669"/>
    <property type="project" value="UniProtKB-UniRule"/>
</dbReference>
<dbReference type="EMBL" id="CAJOBH010249037">
    <property type="protein sequence ID" value="CAF5133617.1"/>
    <property type="molecule type" value="Genomic_DNA"/>
</dbReference>
<proteinExistence type="predicted"/>
<dbReference type="InterPro" id="IPR002499">
    <property type="entry name" value="Vault_N"/>
</dbReference>
<dbReference type="PROSITE" id="PS51224">
    <property type="entry name" value="MVP"/>
    <property type="match status" value="2"/>
</dbReference>
<accession>A0A8S3FP94</accession>
<evidence type="ECO:0000313" key="4">
    <source>
        <dbReference type="EMBL" id="CAF5133617.1"/>
    </source>
</evidence>
<evidence type="ECO:0000259" key="2">
    <source>
        <dbReference type="Pfam" id="PF01505"/>
    </source>
</evidence>
<dbReference type="InterPro" id="IPR041134">
    <property type="entry name" value="Vault_2"/>
</dbReference>
<keyword evidence="1" id="KW-0687">Ribonucleoprotein</keyword>
<feature type="non-terminal residue" evidence="4">
    <location>
        <position position="1"/>
    </location>
</feature>
<dbReference type="InterPro" id="IPR039059">
    <property type="entry name" value="MVP"/>
</dbReference>
<protein>
    <recommendedName>
        <fullName evidence="6">Major vault protein</fullName>
    </recommendedName>
</protein>
<dbReference type="InterPro" id="IPR043179">
    <property type="entry name" value="Vault_2_sf"/>
</dbReference>
<feature type="repeat" description="MVP" evidence="1">
    <location>
        <begin position="119"/>
        <end position="171"/>
    </location>
</feature>
<organism evidence="4 5">
    <name type="scientific">Rotaria magnacalcarata</name>
    <dbReference type="NCBI Taxonomy" id="392030"/>
    <lineage>
        <taxon>Eukaryota</taxon>
        <taxon>Metazoa</taxon>
        <taxon>Spiralia</taxon>
        <taxon>Gnathifera</taxon>
        <taxon>Rotifera</taxon>
        <taxon>Eurotatoria</taxon>
        <taxon>Bdelloidea</taxon>
        <taxon>Philodinida</taxon>
        <taxon>Philodinidae</taxon>
        <taxon>Rotaria</taxon>
    </lineage>
</organism>
<dbReference type="PANTHER" id="PTHR14165:SF3">
    <property type="entry name" value="MAJOR VAULT PROTEIN"/>
    <property type="match status" value="1"/>
</dbReference>
<dbReference type="FunFam" id="2.30.30.550:FF:000001">
    <property type="entry name" value="major vault protein-like"/>
    <property type="match status" value="1"/>
</dbReference>
<evidence type="ECO:0008006" key="6">
    <source>
        <dbReference type="Google" id="ProtNLM"/>
    </source>
</evidence>
<name>A0A8S3FP94_9BILA</name>
<dbReference type="AlphaFoldDB" id="A0A8S3FP94"/>
<evidence type="ECO:0000256" key="1">
    <source>
        <dbReference type="PROSITE-ProRule" id="PRU00571"/>
    </source>
</evidence>
<dbReference type="GO" id="GO:0005737">
    <property type="term" value="C:cytoplasm"/>
    <property type="evidence" value="ECO:0007669"/>
    <property type="project" value="UniProtKB-SubCell"/>
</dbReference>
<dbReference type="FunFam" id="2.30.30.560:FF:000002">
    <property type="entry name" value="Major vault protein-alpha"/>
    <property type="match status" value="1"/>
</dbReference>
<feature type="repeat" description="MVP" evidence="1">
    <location>
        <begin position="58"/>
        <end position="118"/>
    </location>
</feature>
<reference evidence="4" key="1">
    <citation type="submission" date="2021-02" db="EMBL/GenBank/DDBJ databases">
        <authorList>
            <person name="Nowell W R."/>
        </authorList>
    </citation>
    <scope>NUCLEOTIDE SEQUENCE</scope>
</reference>
<dbReference type="Gene3D" id="2.30.30.550">
    <property type="entry name" value="Major Vault Protein repeat"/>
    <property type="match status" value="1"/>
</dbReference>
<keyword evidence="1" id="KW-0963">Cytoplasm</keyword>
<dbReference type="Pfam" id="PF01505">
    <property type="entry name" value="Vault"/>
    <property type="match status" value="1"/>
</dbReference>
<dbReference type="GO" id="GO:0005634">
    <property type="term" value="C:nucleus"/>
    <property type="evidence" value="ECO:0007669"/>
    <property type="project" value="TreeGrafter"/>
</dbReference>
<dbReference type="Proteomes" id="UP000681967">
    <property type="component" value="Unassembled WGS sequence"/>
</dbReference>
<sequence>MADSKVTGVYRVPPFYYLHVLDQNKNVSRLEVGPLTFVKQDHEKVLVGPERMIIIPPRHYCVVENPAVRDKNAKVVIDSNGQVKLLHSDVDIRFAQEPFPLYPGEILKQNVTPLKVIEPNCALRLRAVLDFTDENDQQIRAGDEFLFCGPGTYLPRKEVSVEEQIKAVILKPNEAVRLR</sequence>